<dbReference type="Proteomes" id="UP000266067">
    <property type="component" value="Unassembled WGS sequence"/>
</dbReference>
<gene>
    <name evidence="1" type="ORF">D2V08_11590</name>
</gene>
<evidence type="ECO:0000313" key="1">
    <source>
        <dbReference type="EMBL" id="RIV33046.1"/>
    </source>
</evidence>
<comment type="caution">
    <text evidence="1">The sequence shown here is derived from an EMBL/GenBank/DDBJ whole genome shotgun (WGS) entry which is preliminary data.</text>
</comment>
<sequence>MKLRTLVSLVVCFASQIYLTSCNNSYKSNNTPFHGTATLAEMDTLLTKLQDLDTVDCKNLDKIVIINEKMRRIVENIRFTEEFDKLVKAYQQNEYQITFVFSEDKHIGVFSWNTKMDCLGHSIKNIALFKSNDKLHATSLYGESMIYRGIASRKKSNNKTIYILSGETILREPAINGYTIANEHLVESSIPTIEETYVDNTYN</sequence>
<dbReference type="EMBL" id="QXFH01000072">
    <property type="protein sequence ID" value="RIV33046.1"/>
    <property type="molecule type" value="Genomic_DNA"/>
</dbReference>
<evidence type="ECO:0000313" key="2">
    <source>
        <dbReference type="Proteomes" id="UP000266067"/>
    </source>
</evidence>
<reference evidence="1 2" key="1">
    <citation type="submission" date="2018-08" db="EMBL/GenBank/DDBJ databases">
        <title>Proposal of Muricauda 72 sp.nov. and Muricauda NH166 sp.nov., isolated from seawater.</title>
        <authorList>
            <person name="Cheng H."/>
            <person name="Wu Y.-H."/>
            <person name="Guo L.-L."/>
            <person name="Xu X.-W."/>
        </authorList>
    </citation>
    <scope>NUCLEOTIDE SEQUENCE [LARGE SCALE GENOMIC DNA]</scope>
    <source>
        <strain evidence="1 2">KCTC 22173</strain>
    </source>
</reference>
<dbReference type="AlphaFoldDB" id="A0A3A1N5Z3"/>
<proteinExistence type="predicted"/>
<dbReference type="OrthoDB" id="1454457at2"/>
<name>A0A3A1N5Z3_9FLAO</name>
<protein>
    <submittedName>
        <fullName evidence="1">Uncharacterized protein</fullName>
    </submittedName>
</protein>
<dbReference type="RefSeq" id="WP_119608304.1">
    <property type="nucleotide sequence ID" value="NZ_QXFH01000072.1"/>
</dbReference>
<keyword evidence="2" id="KW-1185">Reference proteome</keyword>
<accession>A0A3A1N5Z3</accession>
<organism evidence="1 2">
    <name type="scientific">Flagellimonas lutimaris</name>
    <dbReference type="NCBI Taxonomy" id="475082"/>
    <lineage>
        <taxon>Bacteria</taxon>
        <taxon>Pseudomonadati</taxon>
        <taxon>Bacteroidota</taxon>
        <taxon>Flavobacteriia</taxon>
        <taxon>Flavobacteriales</taxon>
        <taxon>Flavobacteriaceae</taxon>
        <taxon>Flagellimonas</taxon>
    </lineage>
</organism>